<dbReference type="InterPro" id="IPR012912">
    <property type="entry name" value="Plasmid_pRiA4b_Orf3-like"/>
</dbReference>
<reference evidence="2 3" key="1">
    <citation type="submission" date="2017-02" db="EMBL/GenBank/DDBJ databases">
        <title>Mycobacterium kansasii genomes.</title>
        <authorList>
            <person name="Borowka P."/>
            <person name="Strapagiel D."/>
            <person name="Marciniak B."/>
            <person name="Lach J."/>
            <person name="Bakula Z."/>
            <person name="Van Ingen J."/>
            <person name="Safianowska A."/>
            <person name="Brzostek A."/>
            <person name="Dziadek J."/>
            <person name="Jagielski T."/>
        </authorList>
    </citation>
    <scope>NUCLEOTIDE SEQUENCE [LARGE SCALE GENOMIC DNA]</scope>
    <source>
        <strain evidence="2 3">12MK</strain>
    </source>
</reference>
<accession>A0A8E2IXK5</accession>
<dbReference type="EMBL" id="MWQA01000001">
    <property type="protein sequence ID" value="ORC09866.1"/>
    <property type="molecule type" value="Genomic_DNA"/>
</dbReference>
<dbReference type="Gene3D" id="3.10.290.30">
    <property type="entry name" value="MM3350-like"/>
    <property type="match status" value="1"/>
</dbReference>
<gene>
    <name evidence="2" type="ORF">B4U45_27975</name>
</gene>
<name>A0A8E2IXK5_9MYCO</name>
<feature type="domain" description="Plasmid pRiA4b Orf3-like" evidence="1">
    <location>
        <begin position="105"/>
        <end position="163"/>
    </location>
</feature>
<sequence length="181" mass="19483">MPQVVLELRSLQIRGGYRPSLGALGSEFLPCPSGTVAVGGLPRGVNVSLTQREPDQHPTSQFSRVVERPGAFGVGAMDRGGKVQQRPIGVDRRLPDEIGTQTGDRIRLEEVLHDESNCPAAVVVDGDRAAPPEDCGHLVDAESLAEVLPDPAQAEPERVNKGFSDSHFVPHEEGIDVRVKR</sequence>
<comment type="caution">
    <text evidence="2">The sequence shown here is derived from an EMBL/GenBank/DDBJ whole genome shotgun (WGS) entry which is preliminary data.</text>
</comment>
<evidence type="ECO:0000313" key="2">
    <source>
        <dbReference type="EMBL" id="ORC09866.1"/>
    </source>
</evidence>
<evidence type="ECO:0000259" key="1">
    <source>
        <dbReference type="Pfam" id="PF07929"/>
    </source>
</evidence>
<organism evidence="2 3">
    <name type="scientific">Mycobacterium persicum</name>
    <dbReference type="NCBI Taxonomy" id="1487726"/>
    <lineage>
        <taxon>Bacteria</taxon>
        <taxon>Bacillati</taxon>
        <taxon>Actinomycetota</taxon>
        <taxon>Actinomycetes</taxon>
        <taxon>Mycobacteriales</taxon>
        <taxon>Mycobacteriaceae</taxon>
        <taxon>Mycobacterium</taxon>
    </lineage>
</organism>
<dbReference type="InterPro" id="IPR024047">
    <property type="entry name" value="MM3350-like_sf"/>
</dbReference>
<dbReference type="AlphaFoldDB" id="A0A8E2IXK5"/>
<dbReference type="OrthoDB" id="9816539at2"/>
<proteinExistence type="predicted"/>
<protein>
    <recommendedName>
        <fullName evidence="1">Plasmid pRiA4b Orf3-like domain-containing protein</fullName>
    </recommendedName>
</protein>
<dbReference type="Proteomes" id="UP000192335">
    <property type="component" value="Unassembled WGS sequence"/>
</dbReference>
<dbReference type="Pfam" id="PF07929">
    <property type="entry name" value="PRiA4_ORF3"/>
    <property type="match status" value="1"/>
</dbReference>
<dbReference type="SUPFAM" id="SSF159941">
    <property type="entry name" value="MM3350-like"/>
    <property type="match status" value="1"/>
</dbReference>
<evidence type="ECO:0000313" key="3">
    <source>
        <dbReference type="Proteomes" id="UP000192335"/>
    </source>
</evidence>